<dbReference type="Pfam" id="PF01535">
    <property type="entry name" value="PPR"/>
    <property type="match status" value="3"/>
</dbReference>
<accession>I1H0A4</accession>
<feature type="region of interest" description="Disordered" evidence="5">
    <location>
        <begin position="1"/>
        <end position="23"/>
    </location>
</feature>
<reference evidence="6 7" key="1">
    <citation type="journal article" date="2010" name="Nature">
        <title>Genome sequencing and analysis of the model grass Brachypodium distachyon.</title>
        <authorList>
            <consortium name="International Brachypodium Initiative"/>
        </authorList>
    </citation>
    <scope>NUCLEOTIDE SEQUENCE [LARGE SCALE GENOMIC DNA]</scope>
    <source>
        <strain evidence="6">Bd21</strain>
        <strain evidence="7">cv. Bd21</strain>
    </source>
</reference>
<dbReference type="SUPFAM" id="SSF48452">
    <property type="entry name" value="TPR-like"/>
    <property type="match status" value="1"/>
</dbReference>
<dbReference type="GeneID" id="100821066"/>
<dbReference type="Pfam" id="PF13041">
    <property type="entry name" value="PPR_2"/>
    <property type="match status" value="3"/>
</dbReference>
<dbReference type="GO" id="GO:0009737">
    <property type="term" value="P:response to abscisic acid"/>
    <property type="evidence" value="ECO:0007669"/>
    <property type="project" value="EnsemblPlants"/>
</dbReference>
<dbReference type="EMBL" id="CM000880">
    <property type="protein sequence ID" value="KQK19251.1"/>
    <property type="molecule type" value="Genomic_DNA"/>
</dbReference>
<evidence type="ECO:0000256" key="4">
    <source>
        <dbReference type="PROSITE-ProRule" id="PRU00708"/>
    </source>
</evidence>
<evidence type="ECO:0000256" key="2">
    <source>
        <dbReference type="ARBA" id="ARBA00022946"/>
    </source>
</evidence>
<dbReference type="RefSeq" id="XP_024313764.1">
    <property type="nucleotide sequence ID" value="XM_024457996.1"/>
</dbReference>
<keyword evidence="2" id="KW-0809">Transit peptide</keyword>
<dbReference type="NCBIfam" id="TIGR00756">
    <property type="entry name" value="PPR"/>
    <property type="match status" value="4"/>
</dbReference>
<evidence type="ECO:0000256" key="5">
    <source>
        <dbReference type="SAM" id="MobiDB-lite"/>
    </source>
</evidence>
<dbReference type="GO" id="GO:0009451">
    <property type="term" value="P:RNA modification"/>
    <property type="evidence" value="ECO:0000318"/>
    <property type="project" value="GO_Central"/>
</dbReference>
<dbReference type="OMA" id="YAKCHMI"/>
<dbReference type="KEGG" id="bdi:100821066"/>
<dbReference type="Pfam" id="PF20431">
    <property type="entry name" value="E_motif"/>
    <property type="match status" value="1"/>
</dbReference>
<protein>
    <recommendedName>
        <fullName evidence="9">Pentatricopeptide repeat-containing protein</fullName>
    </recommendedName>
</protein>
<dbReference type="GO" id="GO:0005739">
    <property type="term" value="C:mitochondrion"/>
    <property type="evidence" value="ECO:0007669"/>
    <property type="project" value="EnsemblPlants"/>
</dbReference>
<dbReference type="AlphaFoldDB" id="I1H0A4"/>
<dbReference type="PANTHER" id="PTHR47926">
    <property type="entry name" value="PENTATRICOPEPTIDE REPEAT-CONTAINING PROTEIN"/>
    <property type="match status" value="1"/>
</dbReference>
<dbReference type="InterPro" id="IPR046960">
    <property type="entry name" value="PPR_At4g14850-like_plant"/>
</dbReference>
<dbReference type="GO" id="GO:0009651">
    <property type="term" value="P:response to salt stress"/>
    <property type="evidence" value="ECO:0007669"/>
    <property type="project" value="EnsemblPlants"/>
</dbReference>
<dbReference type="FunFam" id="1.25.40.10:FF:000309">
    <property type="entry name" value="Pentatricopeptide repeat-containing protein, chloroplastic"/>
    <property type="match status" value="1"/>
</dbReference>
<dbReference type="GO" id="GO:0006979">
    <property type="term" value="P:response to oxidative stress"/>
    <property type="evidence" value="ECO:0007669"/>
    <property type="project" value="EnsemblPlants"/>
</dbReference>
<dbReference type="InterPro" id="IPR046848">
    <property type="entry name" value="E_motif"/>
</dbReference>
<evidence type="ECO:0000256" key="3">
    <source>
        <dbReference type="ARBA" id="ARBA00061659"/>
    </source>
</evidence>
<dbReference type="PANTHER" id="PTHR47926:SF363">
    <property type="entry name" value="PENTATRICOPEPTIDE REPEAT-CONTAINING PROTEIN"/>
    <property type="match status" value="1"/>
</dbReference>
<name>I1H0A4_BRADI</name>
<dbReference type="RefSeq" id="XP_024313766.1">
    <property type="nucleotide sequence ID" value="XM_024457998.1"/>
</dbReference>
<evidence type="ECO:0000313" key="6">
    <source>
        <dbReference type="EMBL" id="KQK19251.1"/>
    </source>
</evidence>
<dbReference type="GO" id="GO:0003723">
    <property type="term" value="F:RNA binding"/>
    <property type="evidence" value="ECO:0000318"/>
    <property type="project" value="GO_Central"/>
</dbReference>
<dbReference type="OrthoDB" id="185373at2759"/>
<sequence>MRTPFRPSATPDAHSVDHLPRASSPDANPLLHRLLPACTTLPSLRALHARLLAHGLLRGLRAHTKLLSCYAALGDLASARRVLDETPHPDAYTYKVALGWHAAAGRHAEAVAVHRDMRRRCPAEQEDVVVLSLALKAAVRSADFGYGRRLHCDVVKAGGGDLFVMNNLVDMYAKGGDLKNARKVFDRIPDRNVVSWTSMLSGCLQNGLAKEGLVLFNEMRQESILPSEYTMASVLMACTMLGSLHQGRLIHGSVMKHGLVSNHFITAAMLDMYVKCGEAEDARQVFDELSFVDLVLWTTMIVGYTQNGSPLDALLLFVDDKFMRIVPNSVTIATVLSASAQLRNLSLGRSIHGISVKLGAVENDVVMNALVDMYAKCKALSDAKGIFGRVLNKDVVTWNSLIAGYAENDMGSDALMLFSHMRVQGSLPDAISVVNALSACVCLGDLLIGKCFHTYAVKHAFMSNIYVNTALLNLYNKCADLPSAQRVFSEMNDRNTVTWGAMIGGYGMQGDSAGSIDLFNEMLKDNIQPNEAVFTSILSTCSHTGMVTVGKKCFESMAHYFNITPSMKHYACMVDVLARAGNLEEALEFIQKMPMQADTSIWQAFLHGCKLHSRLEFAEEAVNRMMVLHPDTPDFCVMMSNLYTSYGRWDKSLAIRKLMKERGLVKLPGCSSVGLENG</sequence>
<feature type="repeat" description="PPR" evidence="4">
    <location>
        <begin position="495"/>
        <end position="529"/>
    </location>
</feature>
<evidence type="ECO:0000256" key="1">
    <source>
        <dbReference type="ARBA" id="ARBA00022737"/>
    </source>
</evidence>
<keyword evidence="1" id="KW-0677">Repeat</keyword>
<evidence type="ECO:0000313" key="7">
    <source>
        <dbReference type="EnsemblPlants" id="KQK19251"/>
    </source>
</evidence>
<proteinExistence type="inferred from homology"/>
<feature type="repeat" description="PPR" evidence="4">
    <location>
        <begin position="394"/>
        <end position="428"/>
    </location>
</feature>
<organism evidence="7">
    <name type="scientific">Brachypodium distachyon</name>
    <name type="common">Purple false brome</name>
    <name type="synonym">Trachynia distachya</name>
    <dbReference type="NCBI Taxonomy" id="15368"/>
    <lineage>
        <taxon>Eukaryota</taxon>
        <taxon>Viridiplantae</taxon>
        <taxon>Streptophyta</taxon>
        <taxon>Embryophyta</taxon>
        <taxon>Tracheophyta</taxon>
        <taxon>Spermatophyta</taxon>
        <taxon>Magnoliopsida</taxon>
        <taxon>Liliopsida</taxon>
        <taxon>Poales</taxon>
        <taxon>Poaceae</taxon>
        <taxon>BOP clade</taxon>
        <taxon>Pooideae</taxon>
        <taxon>Stipodae</taxon>
        <taxon>Brachypodieae</taxon>
        <taxon>Brachypodium</taxon>
    </lineage>
</organism>
<evidence type="ECO:0000313" key="8">
    <source>
        <dbReference type="Proteomes" id="UP000008810"/>
    </source>
</evidence>
<dbReference type="eggNOG" id="KOG4197">
    <property type="taxonomic scope" value="Eukaryota"/>
</dbReference>
<keyword evidence="8" id="KW-1185">Reference proteome</keyword>
<dbReference type="HOGENOM" id="CLU_002706_15_1_1"/>
<dbReference type="FunFam" id="1.25.40.10:FF:000555">
    <property type="entry name" value="Pentatricopeptide repeat-containing protein"/>
    <property type="match status" value="1"/>
</dbReference>
<dbReference type="RefSeq" id="XP_003560984.1">
    <property type="nucleotide sequence ID" value="XM_003560936.4"/>
</dbReference>
<dbReference type="InterPro" id="IPR002885">
    <property type="entry name" value="PPR_rpt"/>
</dbReference>
<evidence type="ECO:0008006" key="9">
    <source>
        <dbReference type="Google" id="ProtNLM"/>
    </source>
</evidence>
<comment type="similarity">
    <text evidence="3">Belongs to the PPR family. PCMP-E subfamily.</text>
</comment>
<dbReference type="FunFam" id="1.25.40.10:FF:000212">
    <property type="entry name" value="Pentatricopeptide repeat-containing protein At2g03380, mitochondrial"/>
    <property type="match status" value="1"/>
</dbReference>
<dbReference type="RefSeq" id="XP_024313765.1">
    <property type="nucleotide sequence ID" value="XM_024457997.1"/>
</dbReference>
<feature type="repeat" description="PPR" evidence="4">
    <location>
        <begin position="161"/>
        <end position="191"/>
    </location>
</feature>
<feature type="repeat" description="PPR" evidence="4">
    <location>
        <begin position="192"/>
        <end position="226"/>
    </location>
</feature>
<reference evidence="6" key="2">
    <citation type="submission" date="2017-06" db="EMBL/GenBank/DDBJ databases">
        <title>WGS assembly of Brachypodium distachyon.</title>
        <authorList>
            <consortium name="The International Brachypodium Initiative"/>
            <person name="Lucas S."/>
            <person name="Harmon-Smith M."/>
            <person name="Lail K."/>
            <person name="Tice H."/>
            <person name="Grimwood J."/>
            <person name="Bruce D."/>
            <person name="Barry K."/>
            <person name="Shu S."/>
            <person name="Lindquist E."/>
            <person name="Wang M."/>
            <person name="Pitluck S."/>
            <person name="Vogel J.P."/>
            <person name="Garvin D.F."/>
            <person name="Mockler T.C."/>
            <person name="Schmutz J."/>
            <person name="Rokhsar D."/>
            <person name="Bevan M.W."/>
        </authorList>
    </citation>
    <scope>NUCLEOTIDE SEQUENCE</scope>
    <source>
        <strain evidence="6">Bd21</strain>
    </source>
</reference>
<dbReference type="Proteomes" id="UP000008810">
    <property type="component" value="Chromosome 1"/>
</dbReference>
<dbReference type="Gramene" id="KQK19251">
    <property type="protein sequence ID" value="KQK19251"/>
    <property type="gene ID" value="BRADI_1g47170v3"/>
</dbReference>
<dbReference type="EnsemblPlants" id="KQK19251">
    <property type="protein sequence ID" value="KQK19251"/>
    <property type="gene ID" value="BRADI_1g47170v3"/>
</dbReference>
<dbReference type="PROSITE" id="PS51375">
    <property type="entry name" value="PPR"/>
    <property type="match status" value="4"/>
</dbReference>
<gene>
    <name evidence="7" type="primary">LOC100821066</name>
    <name evidence="6" type="ORF">BRADI_1g47170v3</name>
</gene>
<dbReference type="FunFam" id="1.25.40.10:FF:000940">
    <property type="entry name" value="Os06g0185700 protein"/>
    <property type="match status" value="1"/>
</dbReference>
<reference evidence="7" key="3">
    <citation type="submission" date="2018-08" db="UniProtKB">
        <authorList>
            <consortium name="EnsemblPlants"/>
        </authorList>
    </citation>
    <scope>IDENTIFICATION</scope>
    <source>
        <strain evidence="7">cv. Bd21</strain>
    </source>
</reference>
<dbReference type="Gene3D" id="1.25.40.10">
    <property type="entry name" value="Tetratricopeptide repeat domain"/>
    <property type="match status" value="4"/>
</dbReference>
<dbReference type="InterPro" id="IPR011990">
    <property type="entry name" value="TPR-like_helical_dom_sf"/>
</dbReference>